<proteinExistence type="predicted"/>
<dbReference type="Gene3D" id="1.20.1420.20">
    <property type="entry name" value="M75 peptidase, HXXE motif"/>
    <property type="match status" value="1"/>
</dbReference>
<evidence type="ECO:0000313" key="6">
    <source>
        <dbReference type="Proteomes" id="UP000557193"/>
    </source>
</evidence>
<keyword evidence="5" id="KW-0449">Lipoprotein</keyword>
<evidence type="ECO:0000256" key="3">
    <source>
        <dbReference type="SAM" id="SignalP"/>
    </source>
</evidence>
<dbReference type="InterPro" id="IPR038352">
    <property type="entry name" value="Imelysin_sf"/>
</dbReference>
<evidence type="ECO:0000259" key="4">
    <source>
        <dbReference type="Pfam" id="PF09375"/>
    </source>
</evidence>
<feature type="domain" description="Imelysin-like" evidence="4">
    <location>
        <begin position="35"/>
        <end position="330"/>
    </location>
</feature>
<protein>
    <submittedName>
        <fullName evidence="5">Putative lipoprotein</fullName>
    </submittedName>
</protein>
<organism evidence="5 6">
    <name type="scientific">Pseudomonas fluvialis</name>
    <dbReference type="NCBI Taxonomy" id="1793966"/>
    <lineage>
        <taxon>Bacteria</taxon>
        <taxon>Pseudomonadati</taxon>
        <taxon>Pseudomonadota</taxon>
        <taxon>Gammaproteobacteria</taxon>
        <taxon>Pseudomonadales</taxon>
        <taxon>Pseudomonadaceae</taxon>
        <taxon>Pseudomonas</taxon>
    </lineage>
</organism>
<evidence type="ECO:0000256" key="2">
    <source>
        <dbReference type="ARBA" id="ARBA00022729"/>
    </source>
</evidence>
<dbReference type="CDD" id="cd14659">
    <property type="entry name" value="Imelysin-like_IPPA"/>
    <property type="match status" value="1"/>
</dbReference>
<reference evidence="5 6" key="1">
    <citation type="submission" date="2020-08" db="EMBL/GenBank/DDBJ databases">
        <title>Functional genomics of gut bacteria from endangered species of beetles.</title>
        <authorList>
            <person name="Carlos-Shanley C."/>
        </authorList>
    </citation>
    <scope>NUCLEOTIDE SEQUENCE [LARGE SCALE GENOMIC DNA]</scope>
    <source>
        <strain evidence="5 6">S00202</strain>
    </source>
</reference>
<dbReference type="PROSITE" id="PS51257">
    <property type="entry name" value="PROKAR_LIPOPROTEIN"/>
    <property type="match status" value="1"/>
</dbReference>
<gene>
    <name evidence="5" type="ORF">HNP49_000040</name>
</gene>
<feature type="chain" id="PRO_5031347741" evidence="3">
    <location>
        <begin position="24"/>
        <end position="351"/>
    </location>
</feature>
<dbReference type="Pfam" id="PF09375">
    <property type="entry name" value="Peptidase_M75"/>
    <property type="match status" value="1"/>
</dbReference>
<evidence type="ECO:0000256" key="1">
    <source>
        <dbReference type="ARBA" id="ARBA00004196"/>
    </source>
</evidence>
<dbReference type="InterPro" id="IPR018976">
    <property type="entry name" value="Imelysin-like"/>
</dbReference>
<comment type="caution">
    <text evidence="5">The sequence shown here is derived from an EMBL/GenBank/DDBJ whole genome shotgun (WGS) entry which is preliminary data.</text>
</comment>
<name>A0A7X0ESH7_9PSED</name>
<dbReference type="EMBL" id="JACHLL010000001">
    <property type="protein sequence ID" value="MBB6339890.1"/>
    <property type="molecule type" value="Genomic_DNA"/>
</dbReference>
<accession>A0A7X0ESH7</accession>
<sequence length="351" mass="38415">MRKTLLALSCLTLVACNPAPDQASISRQLATQQVLPAYQAWLQANQQLSQSATAFCQGSADLAQARQQLLTVQQHWAALQPVAVGPLSEGNLAWQVQFWPDKKNLVQRQVEALLTSKPQLNQADLDSASVVVQGLSAYEYVLFDQAIDLTQAEQKARYCPLLTSIAAHQQQLAGHVLEQWQAKDGMLAELSQFPNARFADGQEAVAELLRTQVNALELLKKKLGTPLGRQSKGQPQPYQAEAWRSQASLALIGASLGSAQTLWEGSEDGSLRQLLPSAQQALAEQIDQAWLDTQAQFKALDQPLDALLKDAAGRERLNVFYDSLSRLHQLHASQLAKALNIQLGFNAHDGD</sequence>
<comment type="subcellular location">
    <subcellularLocation>
        <location evidence="1">Cell envelope</location>
    </subcellularLocation>
</comment>
<keyword evidence="6" id="KW-1185">Reference proteome</keyword>
<dbReference type="AlphaFoldDB" id="A0A7X0ESH7"/>
<evidence type="ECO:0000313" key="5">
    <source>
        <dbReference type="EMBL" id="MBB6339890.1"/>
    </source>
</evidence>
<dbReference type="Proteomes" id="UP000557193">
    <property type="component" value="Unassembled WGS sequence"/>
</dbReference>
<dbReference type="InterPro" id="IPR034984">
    <property type="entry name" value="Imelysin-like_IPPA"/>
</dbReference>
<dbReference type="GO" id="GO:0030313">
    <property type="term" value="C:cell envelope"/>
    <property type="evidence" value="ECO:0007669"/>
    <property type="project" value="UniProtKB-SubCell"/>
</dbReference>
<dbReference type="RefSeq" id="WP_184679600.1">
    <property type="nucleotide sequence ID" value="NZ_JACHLL010000001.1"/>
</dbReference>
<feature type="signal peptide" evidence="3">
    <location>
        <begin position="1"/>
        <end position="23"/>
    </location>
</feature>
<keyword evidence="2 3" id="KW-0732">Signal</keyword>